<dbReference type="Proteomes" id="UP000434409">
    <property type="component" value="Unassembled WGS sequence"/>
</dbReference>
<dbReference type="InterPro" id="IPR010982">
    <property type="entry name" value="Lambda_DNA-bd_dom_sf"/>
</dbReference>
<dbReference type="GO" id="GO:0003677">
    <property type="term" value="F:DNA binding"/>
    <property type="evidence" value="ECO:0007669"/>
    <property type="project" value="UniProtKB-KW"/>
</dbReference>
<dbReference type="PANTHER" id="PTHR46558">
    <property type="entry name" value="TRACRIPTIONAL REGULATORY PROTEIN-RELATED-RELATED"/>
    <property type="match status" value="1"/>
</dbReference>
<name>A0A6N7UZV7_9FIRM</name>
<dbReference type="InterPro" id="IPR001387">
    <property type="entry name" value="Cro/C1-type_HTH"/>
</dbReference>
<dbReference type="AlphaFoldDB" id="A0A6N7UZV7"/>
<dbReference type="PANTHER" id="PTHR46558:SF4">
    <property type="entry name" value="DNA-BIDING PHAGE PROTEIN"/>
    <property type="match status" value="1"/>
</dbReference>
<dbReference type="SUPFAM" id="SSF47413">
    <property type="entry name" value="lambda repressor-like DNA-binding domains"/>
    <property type="match status" value="1"/>
</dbReference>
<dbReference type="Pfam" id="PF01381">
    <property type="entry name" value="HTH_3"/>
    <property type="match status" value="1"/>
</dbReference>
<accession>A0A6N7UZV7</accession>
<reference evidence="4 5" key="1">
    <citation type="submission" date="2019-08" db="EMBL/GenBank/DDBJ databases">
        <title>In-depth cultivation of the pig gut microbiome towards novel bacterial diversity and tailored functional studies.</title>
        <authorList>
            <person name="Wylensek D."/>
            <person name="Hitch T.C.A."/>
            <person name="Clavel T."/>
        </authorList>
    </citation>
    <scope>NUCLEOTIDE SEQUENCE [LARGE SCALE GENOMIC DNA]</scope>
    <source>
        <strain evidence="4 5">68-1-5</strain>
    </source>
</reference>
<feature type="transmembrane region" description="Helical" evidence="2">
    <location>
        <begin position="199"/>
        <end position="221"/>
    </location>
</feature>
<protein>
    <submittedName>
        <fullName evidence="4">Helix-turn-helix transcriptional regulator</fullName>
    </submittedName>
</protein>
<feature type="domain" description="HTH cro/C1-type" evidence="3">
    <location>
        <begin position="23"/>
        <end position="77"/>
    </location>
</feature>
<keyword evidence="2" id="KW-0812">Transmembrane</keyword>
<feature type="transmembrane region" description="Helical" evidence="2">
    <location>
        <begin position="174"/>
        <end position="193"/>
    </location>
</feature>
<comment type="caution">
    <text evidence="4">The sequence shown here is derived from an EMBL/GenBank/DDBJ whole genome shotgun (WGS) entry which is preliminary data.</text>
</comment>
<evidence type="ECO:0000256" key="2">
    <source>
        <dbReference type="SAM" id="Phobius"/>
    </source>
</evidence>
<dbReference type="EMBL" id="VULY01000018">
    <property type="protein sequence ID" value="MSR93427.1"/>
    <property type="molecule type" value="Genomic_DNA"/>
</dbReference>
<evidence type="ECO:0000313" key="4">
    <source>
        <dbReference type="EMBL" id="MSR93427.1"/>
    </source>
</evidence>
<evidence type="ECO:0000259" key="3">
    <source>
        <dbReference type="PROSITE" id="PS50943"/>
    </source>
</evidence>
<keyword evidence="2" id="KW-1133">Transmembrane helix</keyword>
<gene>
    <name evidence="4" type="ORF">FYJ34_03860</name>
</gene>
<keyword evidence="2" id="KW-0472">Membrane</keyword>
<sequence>MKSLSQVSFFQEVKTMSRIGESIKKLRMENSMSQETLAERLNVSRQAVSNWETGKTQPDAQTLIQISAVFQVTVDEIIQNRIVKKEKHRRYHWLVPLLSMLLSVVHFTLALKGFLNPVGVMISVMLASVISLIMYAAFENSIKNRDFTMLAGYKKAYEADLSRYERQLRVTSQLVSGLSFLLNVLYFLLYICAADKRLLLSMSFLGVFIIGLAMILSAVNFKYRRRD</sequence>
<keyword evidence="5" id="KW-1185">Reference proteome</keyword>
<evidence type="ECO:0000313" key="5">
    <source>
        <dbReference type="Proteomes" id="UP000434409"/>
    </source>
</evidence>
<feature type="transmembrane region" description="Helical" evidence="2">
    <location>
        <begin position="91"/>
        <end position="111"/>
    </location>
</feature>
<dbReference type="SMART" id="SM00530">
    <property type="entry name" value="HTH_XRE"/>
    <property type="match status" value="1"/>
</dbReference>
<dbReference type="Gene3D" id="1.10.260.40">
    <property type="entry name" value="lambda repressor-like DNA-binding domains"/>
    <property type="match status" value="1"/>
</dbReference>
<proteinExistence type="predicted"/>
<feature type="transmembrane region" description="Helical" evidence="2">
    <location>
        <begin position="117"/>
        <end position="138"/>
    </location>
</feature>
<keyword evidence="1" id="KW-0238">DNA-binding</keyword>
<evidence type="ECO:0000256" key="1">
    <source>
        <dbReference type="ARBA" id="ARBA00023125"/>
    </source>
</evidence>
<organism evidence="4 5">
    <name type="scientific">Suipraeoptans intestinalis</name>
    <dbReference type="NCBI Taxonomy" id="2606628"/>
    <lineage>
        <taxon>Bacteria</taxon>
        <taxon>Bacillati</taxon>
        <taxon>Bacillota</taxon>
        <taxon>Clostridia</taxon>
        <taxon>Lachnospirales</taxon>
        <taxon>Lachnospiraceae</taxon>
        <taxon>Suipraeoptans</taxon>
    </lineage>
</organism>
<dbReference type="CDD" id="cd00093">
    <property type="entry name" value="HTH_XRE"/>
    <property type="match status" value="1"/>
</dbReference>
<dbReference type="PROSITE" id="PS50943">
    <property type="entry name" value="HTH_CROC1"/>
    <property type="match status" value="1"/>
</dbReference>